<dbReference type="EMBL" id="JAUESC010000004">
    <property type="protein sequence ID" value="KAK0598333.1"/>
    <property type="molecule type" value="Genomic_DNA"/>
</dbReference>
<keyword evidence="2" id="KW-0547">Nucleotide-binding</keyword>
<dbReference type="CDD" id="cd14798">
    <property type="entry name" value="RX-CC_like"/>
    <property type="match status" value="1"/>
</dbReference>
<evidence type="ECO:0000256" key="3">
    <source>
        <dbReference type="ARBA" id="ARBA00022821"/>
    </source>
</evidence>
<evidence type="ECO:0000256" key="2">
    <source>
        <dbReference type="ARBA" id="ARBA00022741"/>
    </source>
</evidence>
<keyword evidence="6" id="KW-1185">Reference proteome</keyword>
<dbReference type="AlphaFoldDB" id="A0AA39W0U5"/>
<dbReference type="InterPro" id="IPR041118">
    <property type="entry name" value="Rx_N"/>
</dbReference>
<feature type="domain" description="Disease resistance N-terminal" evidence="4">
    <location>
        <begin position="6"/>
        <end position="93"/>
    </location>
</feature>
<dbReference type="PANTHER" id="PTHR19338:SF37">
    <property type="entry name" value="DISEASE RESISTANCE PROTEIN RGA4"/>
    <property type="match status" value="1"/>
</dbReference>
<dbReference type="Gene3D" id="1.20.5.4130">
    <property type="match status" value="1"/>
</dbReference>
<dbReference type="GO" id="GO:0006952">
    <property type="term" value="P:defense response"/>
    <property type="evidence" value="ECO:0007669"/>
    <property type="project" value="UniProtKB-KW"/>
</dbReference>
<dbReference type="InterPro" id="IPR038005">
    <property type="entry name" value="RX-like_CC"/>
</dbReference>
<dbReference type="PANTHER" id="PTHR19338">
    <property type="entry name" value="TRANSLOCASE OF INNER MITOCHONDRIAL MEMBRANE 13 HOMOLOG"/>
    <property type="match status" value="1"/>
</dbReference>
<keyword evidence="1" id="KW-0677">Repeat</keyword>
<evidence type="ECO:0000313" key="6">
    <source>
        <dbReference type="Proteomes" id="UP001168877"/>
    </source>
</evidence>
<organism evidence="5 6">
    <name type="scientific">Acer saccharum</name>
    <name type="common">Sugar maple</name>
    <dbReference type="NCBI Taxonomy" id="4024"/>
    <lineage>
        <taxon>Eukaryota</taxon>
        <taxon>Viridiplantae</taxon>
        <taxon>Streptophyta</taxon>
        <taxon>Embryophyta</taxon>
        <taxon>Tracheophyta</taxon>
        <taxon>Spermatophyta</taxon>
        <taxon>Magnoliopsida</taxon>
        <taxon>eudicotyledons</taxon>
        <taxon>Gunneridae</taxon>
        <taxon>Pentapetalae</taxon>
        <taxon>rosids</taxon>
        <taxon>malvids</taxon>
        <taxon>Sapindales</taxon>
        <taxon>Sapindaceae</taxon>
        <taxon>Hippocastanoideae</taxon>
        <taxon>Acereae</taxon>
        <taxon>Acer</taxon>
    </lineage>
</organism>
<accession>A0AA39W0U5</accession>
<gene>
    <name evidence="5" type="ORF">LWI29_033752</name>
</gene>
<evidence type="ECO:0000259" key="4">
    <source>
        <dbReference type="Pfam" id="PF18052"/>
    </source>
</evidence>
<dbReference type="Proteomes" id="UP001168877">
    <property type="component" value="Unassembled WGS sequence"/>
</dbReference>
<dbReference type="Pfam" id="PF18052">
    <property type="entry name" value="Rx_N"/>
    <property type="match status" value="1"/>
</dbReference>
<name>A0AA39W0U5_ACESA</name>
<reference evidence="5" key="1">
    <citation type="journal article" date="2022" name="Plant J.">
        <title>Strategies of tolerance reflected in two North American maple genomes.</title>
        <authorList>
            <person name="McEvoy S.L."/>
            <person name="Sezen U.U."/>
            <person name="Trouern-Trend A."/>
            <person name="McMahon S.M."/>
            <person name="Schaberg P.G."/>
            <person name="Yang J."/>
            <person name="Wegrzyn J.L."/>
            <person name="Swenson N.G."/>
        </authorList>
    </citation>
    <scope>NUCLEOTIDE SEQUENCE</scope>
    <source>
        <strain evidence="5">NS2018</strain>
    </source>
</reference>
<evidence type="ECO:0000256" key="1">
    <source>
        <dbReference type="ARBA" id="ARBA00022737"/>
    </source>
</evidence>
<evidence type="ECO:0000313" key="5">
    <source>
        <dbReference type="EMBL" id="KAK0598333.1"/>
    </source>
</evidence>
<proteinExistence type="predicted"/>
<comment type="caution">
    <text evidence="5">The sequence shown here is derived from an EMBL/GenBank/DDBJ whole genome shotgun (WGS) entry which is preliminary data.</text>
</comment>
<sequence>MAEAIVSVVLEQLMKVAGRQIQHEVKLVVGVDDEVKKLTSNFQTIQAVLADAEQRQFTEAAVSLWLEKLNDVSYDMDDVLDEWNTAILRSLQSEGAESVHTPERKVCSCFLFPYSGLKHVVLSHDIASKIKAINDNLDAIAKERQI</sequence>
<protein>
    <recommendedName>
        <fullName evidence="4">Disease resistance N-terminal domain-containing protein</fullName>
    </recommendedName>
</protein>
<keyword evidence="3" id="KW-0611">Plant defense</keyword>
<dbReference type="GO" id="GO:0000166">
    <property type="term" value="F:nucleotide binding"/>
    <property type="evidence" value="ECO:0007669"/>
    <property type="project" value="UniProtKB-KW"/>
</dbReference>
<reference evidence="5" key="2">
    <citation type="submission" date="2023-06" db="EMBL/GenBank/DDBJ databases">
        <authorList>
            <person name="Swenson N.G."/>
            <person name="Wegrzyn J.L."/>
            <person name="Mcevoy S.L."/>
        </authorList>
    </citation>
    <scope>NUCLEOTIDE SEQUENCE</scope>
    <source>
        <strain evidence="5">NS2018</strain>
        <tissue evidence="5">Leaf</tissue>
    </source>
</reference>